<dbReference type="GO" id="GO:0006508">
    <property type="term" value="P:proteolysis"/>
    <property type="evidence" value="ECO:0007669"/>
    <property type="project" value="InterPro"/>
</dbReference>
<organism evidence="4 5">
    <name type="scientific">Lacipirellula limnantheis</name>
    <dbReference type="NCBI Taxonomy" id="2528024"/>
    <lineage>
        <taxon>Bacteria</taxon>
        <taxon>Pseudomonadati</taxon>
        <taxon>Planctomycetota</taxon>
        <taxon>Planctomycetia</taxon>
        <taxon>Pirellulales</taxon>
        <taxon>Lacipirellulaceae</taxon>
        <taxon>Lacipirellula</taxon>
    </lineage>
</organism>
<dbReference type="Pfam" id="PF00326">
    <property type="entry name" value="Peptidase_S9"/>
    <property type="match status" value="1"/>
</dbReference>
<feature type="signal peptide" evidence="2">
    <location>
        <begin position="1"/>
        <end position="29"/>
    </location>
</feature>
<evidence type="ECO:0000259" key="3">
    <source>
        <dbReference type="Pfam" id="PF00326"/>
    </source>
</evidence>
<dbReference type="InterPro" id="IPR001375">
    <property type="entry name" value="Peptidase_S9_cat"/>
</dbReference>
<keyword evidence="2" id="KW-0732">Signal</keyword>
<protein>
    <submittedName>
        <fullName evidence="4">Alpha/beta hydrolase family protein</fullName>
    </submittedName>
</protein>
<evidence type="ECO:0000313" key="4">
    <source>
        <dbReference type="EMBL" id="QDT72052.1"/>
    </source>
</evidence>
<dbReference type="PANTHER" id="PTHR22946">
    <property type="entry name" value="DIENELACTONE HYDROLASE DOMAIN-CONTAINING PROTEIN-RELATED"/>
    <property type="match status" value="1"/>
</dbReference>
<dbReference type="GO" id="GO:0004252">
    <property type="term" value="F:serine-type endopeptidase activity"/>
    <property type="evidence" value="ECO:0007669"/>
    <property type="project" value="InterPro"/>
</dbReference>
<dbReference type="InterPro" id="IPR029058">
    <property type="entry name" value="AB_hydrolase_fold"/>
</dbReference>
<dbReference type="PANTHER" id="PTHR22946:SF0">
    <property type="entry name" value="DIENELACTONE HYDROLASE DOMAIN-CONTAINING PROTEIN"/>
    <property type="match status" value="1"/>
</dbReference>
<evidence type="ECO:0000313" key="5">
    <source>
        <dbReference type="Proteomes" id="UP000317909"/>
    </source>
</evidence>
<keyword evidence="5" id="KW-1185">Reference proteome</keyword>
<evidence type="ECO:0000256" key="1">
    <source>
        <dbReference type="ARBA" id="ARBA00022801"/>
    </source>
</evidence>
<gene>
    <name evidence="4" type="ORF">I41_12180</name>
</gene>
<dbReference type="OrthoDB" id="9783926at2"/>
<reference evidence="4 5" key="1">
    <citation type="submission" date="2019-02" db="EMBL/GenBank/DDBJ databases">
        <title>Deep-cultivation of Planctomycetes and their phenomic and genomic characterization uncovers novel biology.</title>
        <authorList>
            <person name="Wiegand S."/>
            <person name="Jogler M."/>
            <person name="Boedeker C."/>
            <person name="Pinto D."/>
            <person name="Vollmers J."/>
            <person name="Rivas-Marin E."/>
            <person name="Kohn T."/>
            <person name="Peeters S.H."/>
            <person name="Heuer A."/>
            <person name="Rast P."/>
            <person name="Oberbeckmann S."/>
            <person name="Bunk B."/>
            <person name="Jeske O."/>
            <person name="Meyerdierks A."/>
            <person name="Storesund J.E."/>
            <person name="Kallscheuer N."/>
            <person name="Luecker S."/>
            <person name="Lage O.M."/>
            <person name="Pohl T."/>
            <person name="Merkel B.J."/>
            <person name="Hornburger P."/>
            <person name="Mueller R.-W."/>
            <person name="Bruemmer F."/>
            <person name="Labrenz M."/>
            <person name="Spormann A.M."/>
            <person name="Op den Camp H."/>
            <person name="Overmann J."/>
            <person name="Amann R."/>
            <person name="Jetten M.S.M."/>
            <person name="Mascher T."/>
            <person name="Medema M.H."/>
            <person name="Devos D.P."/>
            <person name="Kaster A.-K."/>
            <person name="Ovreas L."/>
            <person name="Rohde M."/>
            <person name="Galperin M.Y."/>
            <person name="Jogler C."/>
        </authorList>
    </citation>
    <scope>NUCLEOTIDE SEQUENCE [LARGE SCALE GENOMIC DNA]</scope>
    <source>
        <strain evidence="4 5">I41</strain>
    </source>
</reference>
<dbReference type="PROSITE" id="PS00708">
    <property type="entry name" value="PRO_ENDOPEP_SER"/>
    <property type="match status" value="1"/>
</dbReference>
<dbReference type="RefSeq" id="WP_145431655.1">
    <property type="nucleotide sequence ID" value="NZ_CP036339.1"/>
</dbReference>
<dbReference type="Proteomes" id="UP000317909">
    <property type="component" value="Chromosome"/>
</dbReference>
<feature type="chain" id="PRO_5021972198" evidence="2">
    <location>
        <begin position="30"/>
        <end position="358"/>
    </location>
</feature>
<dbReference type="AlphaFoldDB" id="A0A517TUK3"/>
<dbReference type="Gene3D" id="3.40.50.1820">
    <property type="entry name" value="alpha/beta hydrolase"/>
    <property type="match status" value="1"/>
</dbReference>
<keyword evidence="1 4" id="KW-0378">Hydrolase</keyword>
<name>A0A517TUK3_9BACT</name>
<dbReference type="EMBL" id="CP036339">
    <property type="protein sequence ID" value="QDT72052.1"/>
    <property type="molecule type" value="Genomic_DNA"/>
</dbReference>
<accession>A0A517TUK3</accession>
<dbReference type="InterPro" id="IPR050261">
    <property type="entry name" value="FrsA_esterase"/>
</dbReference>
<dbReference type="SUPFAM" id="SSF53474">
    <property type="entry name" value="alpha/beta-Hydrolases"/>
    <property type="match status" value="1"/>
</dbReference>
<dbReference type="InterPro" id="IPR002471">
    <property type="entry name" value="Pept_S9_AS"/>
</dbReference>
<dbReference type="KEGG" id="llh:I41_12180"/>
<evidence type="ECO:0000256" key="2">
    <source>
        <dbReference type="SAM" id="SignalP"/>
    </source>
</evidence>
<proteinExistence type="predicted"/>
<feature type="domain" description="Peptidase S9 prolyl oligopeptidase catalytic" evidence="3">
    <location>
        <begin position="181"/>
        <end position="321"/>
    </location>
</feature>
<sequence length="358" mass="38315" precursor="true">MKRRQFSVILRLIVMLCIAPAGIAAESTAAESTAAPGAIELGCKFAARDTLNCGSDSNADAEECLLGLAWKPGEFEVELEQAQPGCGDWLVRFPSPRPIGNQINDRVSMEWFAARDAQGAIRPARAVVVVHESGRQMTAGRIIARGFNSHGLHAFLIHLPGYGVRRDEQLTDVERGLDSMQQAIADVRRARDAVAALPVVDSSMIAVQGTSLGGFVTATVAGLDHGYDRIFILLAGGNLEEVVFNGAKDAAKFREKLAAAGITEAQIKELARKVEPMRLAQRIDPSATWLYSGKFDDVVPPSCSYALVKAAKLPAGHHVELPADHYSGVIYLPRVVKEFAERMTAGEKVSAAAAGSAN</sequence>